<proteinExistence type="predicted"/>
<organism evidence="2 3">
    <name type="scientific">Gossypium schwendimanii</name>
    <name type="common">Cotton</name>
    <dbReference type="NCBI Taxonomy" id="34291"/>
    <lineage>
        <taxon>Eukaryota</taxon>
        <taxon>Viridiplantae</taxon>
        <taxon>Streptophyta</taxon>
        <taxon>Embryophyta</taxon>
        <taxon>Tracheophyta</taxon>
        <taxon>Spermatophyta</taxon>
        <taxon>Magnoliopsida</taxon>
        <taxon>eudicotyledons</taxon>
        <taxon>Gunneridae</taxon>
        <taxon>Pentapetalae</taxon>
        <taxon>rosids</taxon>
        <taxon>malvids</taxon>
        <taxon>Malvales</taxon>
        <taxon>Malvaceae</taxon>
        <taxon>Malvoideae</taxon>
        <taxon>Gossypium</taxon>
    </lineage>
</organism>
<evidence type="ECO:0000313" key="3">
    <source>
        <dbReference type="Proteomes" id="UP000593576"/>
    </source>
</evidence>
<evidence type="ECO:0000256" key="1">
    <source>
        <dbReference type="SAM" id="MobiDB-lite"/>
    </source>
</evidence>
<keyword evidence="3" id="KW-1185">Reference proteome</keyword>
<gene>
    <name evidence="2" type="ORF">Goshw_018637</name>
</gene>
<protein>
    <submittedName>
        <fullName evidence="2">Uncharacterized protein</fullName>
    </submittedName>
</protein>
<dbReference type="AlphaFoldDB" id="A0A7J9MNI2"/>
<dbReference type="EMBL" id="JABFAF010000012">
    <property type="protein sequence ID" value="MBA0872685.1"/>
    <property type="molecule type" value="Genomic_DNA"/>
</dbReference>
<dbReference type="OrthoDB" id="10598822at2759"/>
<sequence>MLVVFILEGSNCPLLVLARKSLNLLPRMVDLCIVEKVAACFLVLRKAFTFAELFYSRLNCLFEAQGSWTETPKKLLQDCPIKLKNAADNMSQATYSLTPAMDPYDILQVVKVLDSLIEEVSEANFMEYENINRAYENIIDPEYVHDGENDDDDDGCGESNNSSGFEMELTRDAIASDLMNSL</sequence>
<evidence type="ECO:0000313" key="2">
    <source>
        <dbReference type="EMBL" id="MBA0872685.1"/>
    </source>
</evidence>
<accession>A0A7J9MNI2</accession>
<dbReference type="Proteomes" id="UP000593576">
    <property type="component" value="Unassembled WGS sequence"/>
</dbReference>
<name>A0A7J9MNI2_GOSSC</name>
<comment type="caution">
    <text evidence="2">The sequence shown here is derived from an EMBL/GenBank/DDBJ whole genome shotgun (WGS) entry which is preliminary data.</text>
</comment>
<reference evidence="2 3" key="1">
    <citation type="journal article" date="2019" name="Genome Biol. Evol.">
        <title>Insights into the evolution of the New World diploid cottons (Gossypium, subgenus Houzingenia) based on genome sequencing.</title>
        <authorList>
            <person name="Grover C.E."/>
            <person name="Arick M.A. 2nd"/>
            <person name="Thrash A."/>
            <person name="Conover J.L."/>
            <person name="Sanders W.S."/>
            <person name="Peterson D.G."/>
            <person name="Frelichowski J.E."/>
            <person name="Scheffler J.A."/>
            <person name="Scheffler B.E."/>
            <person name="Wendel J.F."/>
        </authorList>
    </citation>
    <scope>NUCLEOTIDE SEQUENCE [LARGE SCALE GENOMIC DNA]</scope>
    <source>
        <strain evidence="2">1</strain>
        <tissue evidence="2">Leaf</tissue>
    </source>
</reference>
<feature type="region of interest" description="Disordered" evidence="1">
    <location>
        <begin position="143"/>
        <end position="167"/>
    </location>
</feature>